<dbReference type="AlphaFoldDB" id="A0AAE0SDZ3"/>
<feature type="region of interest" description="Disordered" evidence="1">
    <location>
        <begin position="95"/>
        <end position="128"/>
    </location>
</feature>
<accession>A0AAE0SDZ3</accession>
<gene>
    <name evidence="2" type="ORF">CHS0354_041237</name>
</gene>
<feature type="compositionally biased region" description="Acidic residues" evidence="1">
    <location>
        <begin position="115"/>
        <end position="128"/>
    </location>
</feature>
<evidence type="ECO:0000256" key="1">
    <source>
        <dbReference type="SAM" id="MobiDB-lite"/>
    </source>
</evidence>
<dbReference type="EMBL" id="JAEAOA010002345">
    <property type="protein sequence ID" value="KAK3590181.1"/>
    <property type="molecule type" value="Genomic_DNA"/>
</dbReference>
<sequence>MKHHGNPATCFVKPTIGERLISETGCVNGLGQPFTTLLAGVNINTPHYKGPAQVGLVENLTAEALLGMDILGKNGVIFVTRSMVKGLDDERTVKNTDQYEDEYRNEVVNKSIETTDTDQPDDIEADKL</sequence>
<evidence type="ECO:0000313" key="3">
    <source>
        <dbReference type="Proteomes" id="UP001195483"/>
    </source>
</evidence>
<protein>
    <submittedName>
        <fullName evidence="2">Uncharacterized protein</fullName>
    </submittedName>
</protein>
<comment type="caution">
    <text evidence="2">The sequence shown here is derived from an EMBL/GenBank/DDBJ whole genome shotgun (WGS) entry which is preliminary data.</text>
</comment>
<reference evidence="2" key="1">
    <citation type="journal article" date="2021" name="Genome Biol. Evol.">
        <title>A High-Quality Reference Genome for a Parasitic Bivalve with Doubly Uniparental Inheritance (Bivalvia: Unionida).</title>
        <authorList>
            <person name="Smith C.H."/>
        </authorList>
    </citation>
    <scope>NUCLEOTIDE SEQUENCE</scope>
    <source>
        <strain evidence="2">CHS0354</strain>
    </source>
</reference>
<reference evidence="2" key="3">
    <citation type="submission" date="2023-05" db="EMBL/GenBank/DDBJ databases">
        <authorList>
            <person name="Smith C.H."/>
        </authorList>
    </citation>
    <scope>NUCLEOTIDE SEQUENCE</scope>
    <source>
        <strain evidence="2">CHS0354</strain>
        <tissue evidence="2">Mantle</tissue>
    </source>
</reference>
<evidence type="ECO:0000313" key="2">
    <source>
        <dbReference type="EMBL" id="KAK3590181.1"/>
    </source>
</evidence>
<proteinExistence type="predicted"/>
<dbReference type="Proteomes" id="UP001195483">
    <property type="component" value="Unassembled WGS sequence"/>
</dbReference>
<name>A0AAE0SDZ3_9BIVA</name>
<reference evidence="2" key="2">
    <citation type="journal article" date="2021" name="Genome Biol. Evol.">
        <title>Developing a high-quality reference genome for a parasitic bivalve with doubly uniparental inheritance (Bivalvia: Unionida).</title>
        <authorList>
            <person name="Smith C.H."/>
        </authorList>
    </citation>
    <scope>NUCLEOTIDE SEQUENCE</scope>
    <source>
        <strain evidence="2">CHS0354</strain>
        <tissue evidence="2">Mantle</tissue>
    </source>
</reference>
<keyword evidence="3" id="KW-1185">Reference proteome</keyword>
<organism evidence="2 3">
    <name type="scientific">Potamilus streckersoni</name>
    <dbReference type="NCBI Taxonomy" id="2493646"/>
    <lineage>
        <taxon>Eukaryota</taxon>
        <taxon>Metazoa</taxon>
        <taxon>Spiralia</taxon>
        <taxon>Lophotrochozoa</taxon>
        <taxon>Mollusca</taxon>
        <taxon>Bivalvia</taxon>
        <taxon>Autobranchia</taxon>
        <taxon>Heteroconchia</taxon>
        <taxon>Palaeoheterodonta</taxon>
        <taxon>Unionida</taxon>
        <taxon>Unionoidea</taxon>
        <taxon>Unionidae</taxon>
        <taxon>Ambleminae</taxon>
        <taxon>Lampsilini</taxon>
        <taxon>Potamilus</taxon>
    </lineage>
</organism>